<keyword evidence="3" id="KW-1185">Reference proteome</keyword>
<keyword evidence="1" id="KW-0812">Transmembrane</keyword>
<keyword evidence="1" id="KW-0472">Membrane</keyword>
<sequence>MFRDLLGTRALFIEHSHTLSLFTTFTLALTVVFLFLVCRHTDSLAHVKPVRGLRLTGWRRRHLANVVVLPPPPLPGLLVLPLLSLPKLTTRTKKAPGPAKAHRHLHNLSQSLPLSLRRRCG</sequence>
<name>A0A8H6U3I7_9AGAR</name>
<accession>A0A8H6U3I7</accession>
<protein>
    <submittedName>
        <fullName evidence="2">Uncharacterized protein</fullName>
    </submittedName>
</protein>
<reference evidence="2" key="1">
    <citation type="submission" date="2020-05" db="EMBL/GenBank/DDBJ databases">
        <title>Mycena genomes resolve the evolution of fungal bioluminescence.</title>
        <authorList>
            <person name="Tsai I.J."/>
        </authorList>
    </citation>
    <scope>NUCLEOTIDE SEQUENCE</scope>
    <source>
        <strain evidence="2">CCC161011</strain>
    </source>
</reference>
<evidence type="ECO:0000256" key="1">
    <source>
        <dbReference type="SAM" id="Phobius"/>
    </source>
</evidence>
<dbReference type="AlphaFoldDB" id="A0A8H6U3I7"/>
<feature type="transmembrane region" description="Helical" evidence="1">
    <location>
        <begin position="20"/>
        <end position="38"/>
    </location>
</feature>
<gene>
    <name evidence="2" type="ORF">MVEN_02575800</name>
</gene>
<dbReference type="EMBL" id="JACAZI010000038">
    <property type="protein sequence ID" value="KAF7328182.1"/>
    <property type="molecule type" value="Genomic_DNA"/>
</dbReference>
<organism evidence="2 3">
    <name type="scientific">Mycena venus</name>
    <dbReference type="NCBI Taxonomy" id="2733690"/>
    <lineage>
        <taxon>Eukaryota</taxon>
        <taxon>Fungi</taxon>
        <taxon>Dikarya</taxon>
        <taxon>Basidiomycota</taxon>
        <taxon>Agaricomycotina</taxon>
        <taxon>Agaricomycetes</taxon>
        <taxon>Agaricomycetidae</taxon>
        <taxon>Agaricales</taxon>
        <taxon>Marasmiineae</taxon>
        <taxon>Mycenaceae</taxon>
        <taxon>Mycena</taxon>
    </lineage>
</organism>
<evidence type="ECO:0000313" key="3">
    <source>
        <dbReference type="Proteomes" id="UP000620124"/>
    </source>
</evidence>
<proteinExistence type="predicted"/>
<keyword evidence="1" id="KW-1133">Transmembrane helix</keyword>
<dbReference type="Proteomes" id="UP000620124">
    <property type="component" value="Unassembled WGS sequence"/>
</dbReference>
<evidence type="ECO:0000313" key="2">
    <source>
        <dbReference type="EMBL" id="KAF7328182.1"/>
    </source>
</evidence>
<comment type="caution">
    <text evidence="2">The sequence shown here is derived from an EMBL/GenBank/DDBJ whole genome shotgun (WGS) entry which is preliminary data.</text>
</comment>